<dbReference type="PANTHER" id="PTHR34934:SF1">
    <property type="entry name" value="FLAVIN-DEPENDENT THYMIDYLATE SYNTHASE"/>
    <property type="match status" value="1"/>
</dbReference>
<keyword evidence="3" id="KW-1185">Reference proteome</keyword>
<dbReference type="eggNOG" id="arCOG01883">
    <property type="taxonomic scope" value="Archaea"/>
</dbReference>
<dbReference type="InterPro" id="IPR036098">
    <property type="entry name" value="Thymidylate_synthase_ThyX_sf"/>
</dbReference>
<comment type="similarity">
    <text evidence="1">Belongs to the thymidylate synthase ThyX family.</text>
</comment>
<dbReference type="HAMAP" id="MF_01408">
    <property type="entry name" value="ThyX"/>
    <property type="match status" value="1"/>
</dbReference>
<dbReference type="PANTHER" id="PTHR34934">
    <property type="entry name" value="FLAVIN-DEPENDENT THYMIDYLATE SYNTHASE"/>
    <property type="match status" value="1"/>
</dbReference>
<proteinExistence type="inferred from homology"/>
<dbReference type="EC" id="2.1.1.148" evidence="1"/>
<sequence length="305" mass="35205">MPTKHYPSARLVARLPDAQKLIAISAKLTITPKDFESIAEKMDENKIETWITELVKRGHGSPLEHSIYVFEVVCSRVCSHQLVRHRHASFSQLSQRYSDKYLRSLVSRAREVTGLTGDDVGEVEVIDRLLEMGLDFDTLLDVVGEAFIVPPKVVELKNRVFLERLLESVRDYYEVLKSGVIYEDARFLLPQAVKTRVIVSMNARELLEVFIPLRTCSRAQWEIRWVAWAVREELVKVDPLIFKFSGPRCVLMENRARSSPCSLEDFAGKKCSFTIERCPELVPRDKIQECLFYSVSEFQRYTRTS</sequence>
<keyword evidence="1" id="KW-0274">FAD</keyword>
<dbReference type="GeneID" id="13012659"/>
<dbReference type="Proteomes" id="UP000005270">
    <property type="component" value="Chromosome"/>
</dbReference>
<gene>
    <name evidence="1" type="primary">thyX</name>
    <name evidence="2" type="ordered locus">TCELL_0370</name>
</gene>
<comment type="catalytic activity">
    <reaction evidence="1">
        <text>dUMP + (6R)-5,10-methylene-5,6,7,8-tetrahydrofolate + NADPH + H(+) = dTMP + (6S)-5,6,7,8-tetrahydrofolate + NADP(+)</text>
        <dbReference type="Rhea" id="RHEA:29043"/>
        <dbReference type="ChEBI" id="CHEBI:15378"/>
        <dbReference type="ChEBI" id="CHEBI:15636"/>
        <dbReference type="ChEBI" id="CHEBI:57453"/>
        <dbReference type="ChEBI" id="CHEBI:57783"/>
        <dbReference type="ChEBI" id="CHEBI:58349"/>
        <dbReference type="ChEBI" id="CHEBI:63528"/>
        <dbReference type="ChEBI" id="CHEBI:246422"/>
        <dbReference type="EC" id="2.1.1.148"/>
    </reaction>
</comment>
<keyword evidence="1" id="KW-0545">Nucleotide biosynthesis</keyword>
<dbReference type="UniPathway" id="UPA00575"/>
<dbReference type="InParanoid" id="I3TDF7"/>
<feature type="binding site" evidence="1">
    <location>
        <begin position="202"/>
        <end position="204"/>
    </location>
    <ligand>
        <name>FAD</name>
        <dbReference type="ChEBI" id="CHEBI:57692"/>
        <note>ligand shared between neighboring subunits</note>
    </ligand>
</feature>
<comment type="subunit">
    <text evidence="1">Homotetramer.</text>
</comment>
<reference evidence="2 3" key="1">
    <citation type="journal article" date="2012" name="J. Bacteriol.">
        <title>Complete genome sequence of the hyperthermophilic cellulolytic Crenarchaeon 'Thermogladius cellulolyticus' 1633.</title>
        <authorList>
            <person name="Mardanov A.V."/>
            <person name="Kochetkova T.V."/>
            <person name="Beletsky A.V."/>
            <person name="Bonch-Osmolovskaya E.A."/>
            <person name="Ravin N.V."/>
            <person name="Skryabin K.G."/>
        </authorList>
    </citation>
    <scope>NUCLEOTIDE SEQUENCE [LARGE SCALE GENOMIC DNA]</scope>
    <source>
        <strain evidence="3">DSM 22663 / VKM B-2946 / 1633</strain>
    </source>
</reference>
<keyword evidence="1" id="KW-0808">Transferase</keyword>
<dbReference type="Gene3D" id="3.30.1360.170">
    <property type="match status" value="1"/>
</dbReference>
<accession>I3TDF7</accession>
<evidence type="ECO:0000256" key="1">
    <source>
        <dbReference type="HAMAP-Rule" id="MF_01408"/>
    </source>
</evidence>
<dbReference type="GO" id="GO:0004799">
    <property type="term" value="F:thymidylate synthase activity"/>
    <property type="evidence" value="ECO:0007669"/>
    <property type="project" value="TreeGrafter"/>
</dbReference>
<dbReference type="AlphaFoldDB" id="I3TDF7"/>
<dbReference type="FunCoup" id="I3TDF7">
    <property type="interactions" value="11"/>
</dbReference>
<keyword evidence="1" id="KW-0521">NADP</keyword>
<feature type="binding site" evidence="1">
    <location>
        <begin position="81"/>
        <end position="84"/>
    </location>
    <ligand>
        <name>dUMP</name>
        <dbReference type="ChEBI" id="CHEBI:246422"/>
        <note>ligand shared between dimeric partners</note>
    </ligand>
</feature>
<organism evidence="2 3">
    <name type="scientific">Thermogladius calderae (strain DSM 22663 / VKM B-2946 / 1633)</name>
    <dbReference type="NCBI Taxonomy" id="1184251"/>
    <lineage>
        <taxon>Archaea</taxon>
        <taxon>Thermoproteota</taxon>
        <taxon>Thermoprotei</taxon>
        <taxon>Desulfurococcales</taxon>
        <taxon>Desulfurococcaceae</taxon>
        <taxon>Thermogladius</taxon>
    </lineage>
</organism>
<feature type="binding site" evidence="1">
    <location>
        <position position="61"/>
    </location>
    <ligand>
        <name>FAD</name>
        <dbReference type="ChEBI" id="CHEBI:57692"/>
        <note>ligand shared between neighboring subunits</note>
    </ligand>
</feature>
<dbReference type="Pfam" id="PF02511">
    <property type="entry name" value="Thy1"/>
    <property type="match status" value="1"/>
</dbReference>
<dbReference type="InterPro" id="IPR003669">
    <property type="entry name" value="Thymidylate_synthase_ThyX"/>
</dbReference>
<dbReference type="CDD" id="cd20175">
    <property type="entry name" value="ThyX"/>
    <property type="match status" value="1"/>
</dbReference>
<dbReference type="GO" id="GO:0006231">
    <property type="term" value="P:dTMP biosynthetic process"/>
    <property type="evidence" value="ECO:0007669"/>
    <property type="project" value="UniProtKB-UniRule"/>
</dbReference>
<keyword evidence="1" id="KW-0285">Flavoprotein</keyword>
<dbReference type="KEGG" id="thg:TCELL_0370"/>
<keyword evidence="1" id="KW-0489">Methyltransferase</keyword>
<protein>
    <recommendedName>
        <fullName evidence="1">Flavin-dependent thymidylate synthase</fullName>
        <shortName evidence="1">FDTS</shortName>
        <ecNumber evidence="1">2.1.1.148</ecNumber>
    </recommendedName>
    <alternativeName>
        <fullName evidence="1">FAD-dependent thymidylate synthase</fullName>
    </alternativeName>
    <alternativeName>
        <fullName evidence="1">Thymidylate synthase ThyX</fullName>
        <shortName evidence="1">TS</shortName>
        <shortName evidence="1">TSase</shortName>
    </alternativeName>
</protein>
<dbReference type="GO" id="GO:0050660">
    <property type="term" value="F:flavin adenine dinucleotide binding"/>
    <property type="evidence" value="ECO:0007669"/>
    <property type="project" value="UniProtKB-UniRule"/>
</dbReference>
<dbReference type="STRING" id="1184251.TCELL_0370"/>
<feature type="binding site" description="in other chain" evidence="1">
    <location>
        <position position="186"/>
    </location>
    <ligand>
        <name>dUMP</name>
        <dbReference type="ChEBI" id="CHEBI:246422"/>
        <note>ligand shared between dimeric partners</note>
    </ligand>
</feature>
<feature type="active site" description="Involved in ionization of N3 of dUMP, leading to its activation" evidence="1">
    <location>
        <position position="214"/>
    </location>
</feature>
<dbReference type="HOGENOM" id="CLU_077585_0_0_2"/>
<dbReference type="GO" id="GO:0070402">
    <property type="term" value="F:NADPH binding"/>
    <property type="evidence" value="ECO:0007669"/>
    <property type="project" value="TreeGrafter"/>
</dbReference>
<feature type="binding site" evidence="1">
    <location>
        <position position="214"/>
    </location>
    <ligand>
        <name>dUMP</name>
        <dbReference type="ChEBI" id="CHEBI:246422"/>
        <note>ligand shared between dimeric partners</note>
    </ligand>
</feature>
<dbReference type="SUPFAM" id="SSF69796">
    <property type="entry name" value="Thymidylate synthase-complementing protein Thy1"/>
    <property type="match status" value="1"/>
</dbReference>
<comment type="pathway">
    <text evidence="1">Pyrimidine metabolism; dTTP biosynthesis.</text>
</comment>
<comment type="caution">
    <text evidence="1">Lacks conserved residue(s) required for the propagation of feature annotation.</text>
</comment>
<dbReference type="GO" id="GO:0006235">
    <property type="term" value="P:dTTP biosynthetic process"/>
    <property type="evidence" value="ECO:0007669"/>
    <property type="project" value="UniProtKB-UniRule"/>
</dbReference>
<dbReference type="PROSITE" id="PS51331">
    <property type="entry name" value="THYX"/>
    <property type="match status" value="1"/>
</dbReference>
<dbReference type="OrthoDB" id="18918at2157"/>
<evidence type="ECO:0000313" key="3">
    <source>
        <dbReference type="Proteomes" id="UP000005270"/>
    </source>
</evidence>
<feature type="binding site" description="in other chain" evidence="1">
    <location>
        <begin position="92"/>
        <end position="96"/>
    </location>
    <ligand>
        <name>dUMP</name>
        <dbReference type="ChEBI" id="CHEBI:246422"/>
        <note>ligand shared between dimeric partners</note>
    </ligand>
</feature>
<comment type="function">
    <text evidence="1">Catalyzes the reductive methylation of 2'-deoxyuridine-5'-monophosphate (dUMP) to 2'-deoxythymidine-5'-monophosphate (dTMP) while utilizing 5,10-methylenetetrahydrofolate (mTHF) as the methyl donor, and NADPH and FADH(2) as the reductant.</text>
</comment>
<feature type="binding site" evidence="1">
    <location>
        <position position="92"/>
    </location>
    <ligand>
        <name>FAD</name>
        <dbReference type="ChEBI" id="CHEBI:57692"/>
        <note>ligand shared between neighboring subunits</note>
    </ligand>
</feature>
<dbReference type="GO" id="GO:0032259">
    <property type="term" value="P:methylation"/>
    <property type="evidence" value="ECO:0007669"/>
    <property type="project" value="UniProtKB-KW"/>
</dbReference>
<dbReference type="NCBIfam" id="TIGR02170">
    <property type="entry name" value="thyX"/>
    <property type="match status" value="1"/>
</dbReference>
<dbReference type="RefSeq" id="WP_014737045.1">
    <property type="nucleotide sequence ID" value="NC_017954.1"/>
</dbReference>
<comment type="cofactor">
    <cofactor evidence="1">
        <name>FAD</name>
        <dbReference type="ChEBI" id="CHEBI:57692"/>
    </cofactor>
    <text evidence="1">Binds 4 FAD per tetramer. Each FAD binding site is formed by three monomers.</text>
</comment>
<feature type="binding site" evidence="1">
    <location>
        <begin position="84"/>
        <end position="86"/>
    </location>
    <ligand>
        <name>FAD</name>
        <dbReference type="ChEBI" id="CHEBI:57692"/>
        <note>ligand shared between neighboring subunits</note>
    </ligand>
</feature>
<dbReference type="EMBL" id="CP003531">
    <property type="protein sequence ID" value="AFK50795.1"/>
    <property type="molecule type" value="Genomic_DNA"/>
</dbReference>
<name>I3TDF7_THEC1</name>
<dbReference type="GO" id="GO:0050797">
    <property type="term" value="F:thymidylate synthase (FAD) activity"/>
    <property type="evidence" value="ECO:0007669"/>
    <property type="project" value="UniProtKB-UniRule"/>
</dbReference>
<evidence type="ECO:0000313" key="2">
    <source>
        <dbReference type="EMBL" id="AFK50795.1"/>
    </source>
</evidence>